<evidence type="ECO:0000259" key="3">
    <source>
        <dbReference type="Pfam" id="PF17168"/>
    </source>
</evidence>
<dbReference type="PANTHER" id="PTHR31987:SF1">
    <property type="entry name" value="GLUTAMINASE A"/>
    <property type="match status" value="1"/>
</dbReference>
<reference evidence="4" key="1">
    <citation type="journal article" date="2023" name="PhytoFront">
        <title>Draft Genome Resources of Seven Strains of Tilletia horrida, Causal Agent of Kernel Smut of Rice.</title>
        <authorList>
            <person name="Khanal S."/>
            <person name="Antony Babu S."/>
            <person name="Zhou X.G."/>
        </authorList>
    </citation>
    <scope>NUCLEOTIDE SEQUENCE</scope>
    <source>
        <strain evidence="4">TX3</strain>
    </source>
</reference>
<feature type="signal peptide" evidence="1">
    <location>
        <begin position="1"/>
        <end position="24"/>
    </location>
</feature>
<name>A0AAN6GIP7_9BASI</name>
<protein>
    <recommendedName>
        <fullName evidence="6">Glutaminase</fullName>
    </recommendedName>
</protein>
<dbReference type="EMBL" id="JAPDMQ010000003">
    <property type="protein sequence ID" value="KAK0541132.1"/>
    <property type="molecule type" value="Genomic_DNA"/>
</dbReference>
<evidence type="ECO:0000313" key="5">
    <source>
        <dbReference type="Proteomes" id="UP001176521"/>
    </source>
</evidence>
<proteinExistence type="predicted"/>
<dbReference type="Proteomes" id="UP001176521">
    <property type="component" value="Unassembled WGS sequence"/>
</dbReference>
<organism evidence="4 5">
    <name type="scientific">Tilletia horrida</name>
    <dbReference type="NCBI Taxonomy" id="155126"/>
    <lineage>
        <taxon>Eukaryota</taxon>
        <taxon>Fungi</taxon>
        <taxon>Dikarya</taxon>
        <taxon>Basidiomycota</taxon>
        <taxon>Ustilaginomycotina</taxon>
        <taxon>Exobasidiomycetes</taxon>
        <taxon>Tilletiales</taxon>
        <taxon>Tilletiaceae</taxon>
        <taxon>Tilletia</taxon>
    </lineage>
</organism>
<dbReference type="InterPro" id="IPR032514">
    <property type="entry name" value="GtaA_central"/>
</dbReference>
<feature type="domain" description="Glutaminase A N-terminal" evidence="3">
    <location>
        <begin position="262"/>
        <end position="501"/>
    </location>
</feature>
<evidence type="ECO:0000259" key="2">
    <source>
        <dbReference type="Pfam" id="PF16335"/>
    </source>
</evidence>
<keyword evidence="5" id="KW-1185">Reference proteome</keyword>
<keyword evidence="1" id="KW-0732">Signal</keyword>
<evidence type="ECO:0000313" key="4">
    <source>
        <dbReference type="EMBL" id="KAK0541132.1"/>
    </source>
</evidence>
<feature type="domain" description="Glutaminase A central" evidence="2">
    <location>
        <begin position="512"/>
        <end position="868"/>
    </location>
</feature>
<feature type="chain" id="PRO_5043054182" description="Glutaminase" evidence="1">
    <location>
        <begin position="25"/>
        <end position="922"/>
    </location>
</feature>
<dbReference type="Pfam" id="PF16335">
    <property type="entry name" value="GtaA_6_Hairpin"/>
    <property type="match status" value="1"/>
</dbReference>
<sequence>MKPTSPLRLWALVALVLHAHPALCSLLNPQSPVFAQLADLTRPETDQLASGVSAADQVSGGPPDPAGFGMQWVTEATPVVRLLDGTLNQGAFAIRPTGADGKTFDKGAPEHQELVKQSLAAISDEKSRSRKGSGGVLAAADSLDSKATGAKQGGGSGGGSAFLPLNPSSIPLFVRSPYLNAWLPSGSLDSARPPNKEGNGGYLAGSYPTFWTSGRSDGDFRLGIHGYLRINGQAYQFMGDGFGNLVPAGPNAKQISMQYTSTRTIFKFDAGGVRFTLTFLTPITPNDYLRQSIPASYVHFELDDPSQAKSKQIQLFMDVDERWATGHDHTFDEQPYRLDIFRKTGTTQYAVTRKEPEAFTEYRDRAEWGSFVFAAEHKAGLSMMNENNRKVQQQFLDHGLLNNQYREVLGPDNSFAYSVDFTEKDAGSDIVFALGHFRTPYANYVRPSHPGTNSTESYQQELVGFWTTRFANFTDAIAFFLEDYGNALANSLAFDQKVENDSKNAAGGGSVGDHYAAITSLSIRQALSALEITVPKGSKDPSSIMLLMKEIESSGIAQTVDVIYPLHVLLTYLNPQLVPLVLKPILEYASSGLYPNKWCPHDLGQYPNLTGYPKGDDLAMQVEESGNMPLMLLHWARLVGADEARPFLRQHYGILTQWSQFLISDALIPATQLSTDDFAGTAPNQTSLALKGILGIGAMSRIADIVGQKQDAAIFRNVSQSYIPVWMHLATASSGDHLKLVYGDDNSWLTLYNLLMDRIDNLSLVPKSIYNLQDAYYPQVRKEYGVPLDSRFNWAKTDWQMFSAANALTDKVRDMFIEDLYKFASDRLTDVPFPDLIETTSGDMPKPPFDFAIQFFARPVVGGHFALLAKAQADQANGITGSSQYRFAPEPAQTSFTDVQIIEVLHQGIALGRGLSGVAPRA</sequence>
<accession>A0AAN6GIP7</accession>
<dbReference type="PANTHER" id="PTHR31987">
    <property type="entry name" value="GLUTAMINASE A-RELATED"/>
    <property type="match status" value="1"/>
</dbReference>
<evidence type="ECO:0000256" key="1">
    <source>
        <dbReference type="SAM" id="SignalP"/>
    </source>
</evidence>
<dbReference type="AlphaFoldDB" id="A0AAN6GIP7"/>
<dbReference type="Pfam" id="PF17168">
    <property type="entry name" value="DUF5127"/>
    <property type="match status" value="1"/>
</dbReference>
<comment type="caution">
    <text evidence="4">The sequence shown here is derived from an EMBL/GenBank/DDBJ whole genome shotgun (WGS) entry which is preliminary data.</text>
</comment>
<gene>
    <name evidence="4" type="ORF">OC842_000091</name>
</gene>
<dbReference type="InterPro" id="IPR052743">
    <property type="entry name" value="Glutaminase_GtaA"/>
</dbReference>
<dbReference type="InterPro" id="IPR033433">
    <property type="entry name" value="GtaA_N"/>
</dbReference>
<evidence type="ECO:0008006" key="6">
    <source>
        <dbReference type="Google" id="ProtNLM"/>
    </source>
</evidence>